<feature type="non-terminal residue" evidence="1">
    <location>
        <position position="1"/>
    </location>
</feature>
<gene>
    <name evidence="1" type="ORF">RPERSI_LOCUS24041</name>
</gene>
<sequence length="139" mass="15756">SEQDSTIPAESIVDGKDLTTPVQEEFSTTTVDKIKQDDILETPPSPGSLQNPPPPYSQWDQLSLEQLLEKSKEVLTMTNGGEQKDGKMLDKVRSPPRVRANNFHTLMAFAFLFSLAKYFDDREKSRLEIFKRTNDVILP</sequence>
<reference evidence="1" key="1">
    <citation type="submission" date="2021-06" db="EMBL/GenBank/DDBJ databases">
        <authorList>
            <person name="Kallberg Y."/>
            <person name="Tangrot J."/>
            <person name="Rosling A."/>
        </authorList>
    </citation>
    <scope>NUCLEOTIDE SEQUENCE</scope>
    <source>
        <strain evidence="1">MA461A</strain>
    </source>
</reference>
<evidence type="ECO:0000313" key="2">
    <source>
        <dbReference type="Proteomes" id="UP000789920"/>
    </source>
</evidence>
<accession>A0ACA9RXI3</accession>
<comment type="caution">
    <text evidence="1">The sequence shown here is derived from an EMBL/GenBank/DDBJ whole genome shotgun (WGS) entry which is preliminary data.</text>
</comment>
<protein>
    <submittedName>
        <fullName evidence="1">224_t:CDS:1</fullName>
    </submittedName>
</protein>
<dbReference type="EMBL" id="CAJVQC010076381">
    <property type="protein sequence ID" value="CAG8814658.1"/>
    <property type="molecule type" value="Genomic_DNA"/>
</dbReference>
<proteinExistence type="predicted"/>
<keyword evidence="2" id="KW-1185">Reference proteome</keyword>
<organism evidence="1 2">
    <name type="scientific">Racocetra persica</name>
    <dbReference type="NCBI Taxonomy" id="160502"/>
    <lineage>
        <taxon>Eukaryota</taxon>
        <taxon>Fungi</taxon>
        <taxon>Fungi incertae sedis</taxon>
        <taxon>Mucoromycota</taxon>
        <taxon>Glomeromycotina</taxon>
        <taxon>Glomeromycetes</taxon>
        <taxon>Diversisporales</taxon>
        <taxon>Gigasporaceae</taxon>
        <taxon>Racocetra</taxon>
    </lineage>
</organism>
<evidence type="ECO:0000313" key="1">
    <source>
        <dbReference type="EMBL" id="CAG8814658.1"/>
    </source>
</evidence>
<dbReference type="Proteomes" id="UP000789920">
    <property type="component" value="Unassembled WGS sequence"/>
</dbReference>
<name>A0ACA9RXI3_9GLOM</name>